<evidence type="ECO:0000313" key="8">
    <source>
        <dbReference type="Proteomes" id="UP000005206"/>
    </source>
</evidence>
<dbReference type="RefSeq" id="XP_003047745.1">
    <property type="nucleotide sequence ID" value="XM_003047699.1"/>
</dbReference>
<dbReference type="Gene3D" id="1.20.5.510">
    <property type="entry name" value="Single helix bin"/>
    <property type="match status" value="1"/>
</dbReference>
<feature type="transmembrane region" description="Helical" evidence="6">
    <location>
        <begin position="164"/>
        <end position="188"/>
    </location>
</feature>
<feature type="compositionally biased region" description="Polar residues" evidence="5">
    <location>
        <begin position="130"/>
        <end position="161"/>
    </location>
</feature>
<dbReference type="OrthoDB" id="5414836at2759"/>
<keyword evidence="2 6" id="KW-0812">Transmembrane</keyword>
<keyword evidence="3 6" id="KW-1133">Transmembrane helix</keyword>
<protein>
    <submittedName>
        <fullName evidence="7">Uncharacterized protein</fullName>
    </submittedName>
</protein>
<dbReference type="GO" id="GO:0071944">
    <property type="term" value="C:cell periphery"/>
    <property type="evidence" value="ECO:0007669"/>
    <property type="project" value="UniProtKB-ARBA"/>
</dbReference>
<evidence type="ECO:0000256" key="1">
    <source>
        <dbReference type="ARBA" id="ARBA00004167"/>
    </source>
</evidence>
<evidence type="ECO:0000313" key="7">
    <source>
        <dbReference type="EMBL" id="EEU42032.1"/>
    </source>
</evidence>
<dbReference type="Proteomes" id="UP000005206">
    <property type="component" value="Chromosome 10"/>
</dbReference>
<dbReference type="eggNOG" id="ENOG502T4E7">
    <property type="taxonomic scope" value="Eukaryota"/>
</dbReference>
<evidence type="ECO:0000256" key="2">
    <source>
        <dbReference type="ARBA" id="ARBA00022692"/>
    </source>
</evidence>
<proteinExistence type="predicted"/>
<dbReference type="EMBL" id="GG698906">
    <property type="protein sequence ID" value="EEU42032.1"/>
    <property type="molecule type" value="Genomic_DNA"/>
</dbReference>
<organism evidence="7 8">
    <name type="scientific">Fusarium vanettenii (strain ATCC MYA-4622 / CBS 123669 / FGSC 9596 / NRRL 45880 / 77-13-4)</name>
    <name type="common">Fusarium solani subsp. pisi</name>
    <dbReference type="NCBI Taxonomy" id="660122"/>
    <lineage>
        <taxon>Eukaryota</taxon>
        <taxon>Fungi</taxon>
        <taxon>Dikarya</taxon>
        <taxon>Ascomycota</taxon>
        <taxon>Pezizomycotina</taxon>
        <taxon>Sordariomycetes</taxon>
        <taxon>Hypocreomycetidae</taxon>
        <taxon>Hypocreales</taxon>
        <taxon>Nectriaceae</taxon>
        <taxon>Fusarium</taxon>
        <taxon>Fusarium solani species complex</taxon>
        <taxon>Fusarium vanettenii</taxon>
    </lineage>
</organism>
<accession>C7Z1N7</accession>
<evidence type="ECO:0000256" key="3">
    <source>
        <dbReference type="ARBA" id="ARBA00022989"/>
    </source>
</evidence>
<dbReference type="CDD" id="cd12087">
    <property type="entry name" value="TM_EGFR-like"/>
    <property type="match status" value="1"/>
</dbReference>
<dbReference type="GO" id="GO:0016020">
    <property type="term" value="C:membrane"/>
    <property type="evidence" value="ECO:0007669"/>
    <property type="project" value="UniProtKB-SubCell"/>
</dbReference>
<gene>
    <name evidence="7" type="ORF">NECHADRAFT_85862</name>
</gene>
<dbReference type="PANTHER" id="PTHR15549:SF33">
    <property type="entry name" value="MEMBRANE PROTEIN WSC4, PUTATIVE (AFU_ORTHOLOGUE AFUA_5G09020)-RELATED"/>
    <property type="match status" value="1"/>
</dbReference>
<dbReference type="AlphaFoldDB" id="C7Z1N7"/>
<reference evidence="7 8" key="1">
    <citation type="journal article" date="2009" name="PLoS Genet.">
        <title>The genome of Nectria haematococca: contribution of supernumerary chromosomes to gene expansion.</title>
        <authorList>
            <person name="Coleman J.J."/>
            <person name="Rounsley S.D."/>
            <person name="Rodriguez-Carres M."/>
            <person name="Kuo A."/>
            <person name="Wasmann C.C."/>
            <person name="Grimwood J."/>
            <person name="Schmutz J."/>
            <person name="Taga M."/>
            <person name="White G.J."/>
            <person name="Zhou S."/>
            <person name="Schwartz D.C."/>
            <person name="Freitag M."/>
            <person name="Ma L.J."/>
            <person name="Danchin E.G."/>
            <person name="Henrissat B."/>
            <person name="Coutinho P.M."/>
            <person name="Nelson D.R."/>
            <person name="Straney D."/>
            <person name="Napoli C.A."/>
            <person name="Barker B.M."/>
            <person name="Gribskov M."/>
            <person name="Rep M."/>
            <person name="Kroken S."/>
            <person name="Molnar I."/>
            <person name="Rensing C."/>
            <person name="Kennell J.C."/>
            <person name="Zamora J."/>
            <person name="Farman M.L."/>
            <person name="Selker E.U."/>
            <person name="Salamov A."/>
            <person name="Shapiro H."/>
            <person name="Pangilinan J."/>
            <person name="Lindquist E."/>
            <person name="Lamers C."/>
            <person name="Grigoriev I.V."/>
            <person name="Geiser D.M."/>
            <person name="Covert S.F."/>
            <person name="Temporini E."/>
            <person name="Vanetten H.D."/>
        </authorList>
    </citation>
    <scope>NUCLEOTIDE SEQUENCE [LARGE SCALE GENOMIC DNA]</scope>
    <source>
        <strain evidence="8">ATCC MYA-4622 / CBS 123669 / FGSC 9596 / NRRL 45880 / 77-13-4</strain>
    </source>
</reference>
<feature type="region of interest" description="Disordered" evidence="5">
    <location>
        <begin position="194"/>
        <end position="266"/>
    </location>
</feature>
<keyword evidence="4 6" id="KW-0472">Membrane</keyword>
<dbReference type="VEuPathDB" id="FungiDB:NECHADRAFT_85862"/>
<dbReference type="OMA" id="PQLHSDC"/>
<name>C7Z1N7_FUSV7</name>
<dbReference type="STRING" id="660122.C7Z1N7"/>
<evidence type="ECO:0000256" key="5">
    <source>
        <dbReference type="SAM" id="MobiDB-lite"/>
    </source>
</evidence>
<dbReference type="PANTHER" id="PTHR15549">
    <property type="entry name" value="PAIRED IMMUNOGLOBULIN-LIKE TYPE 2 RECEPTOR"/>
    <property type="match status" value="1"/>
</dbReference>
<dbReference type="InParanoid" id="C7Z1N7"/>
<evidence type="ECO:0000256" key="6">
    <source>
        <dbReference type="SAM" id="Phobius"/>
    </source>
</evidence>
<evidence type="ECO:0000256" key="4">
    <source>
        <dbReference type="ARBA" id="ARBA00023136"/>
    </source>
</evidence>
<dbReference type="GeneID" id="9671530"/>
<sequence length="266" mass="28868">MAGDILTLVRRQSTPVQCYNCEYAYQYARLAGRTEALCEDDGFYDLYQTCANCIEDETDTDNVREYVEPKLGRFVDYCASFTSLTNWATMGTASAALATASATLATTEEDEQRSATEAASTDDADDSTSRNVPAATSNSESDQLDPPTSSSPSEANDNSGKSQAWIAGPVVGAIVAVLILAGVGFWWYRRRKRAPKAPPSPQENQETAQFDKPQLHSECIPRPNPGQVVTTLPADQGHAHSYSYGEMPANEAPAYELSGEDRRRAG</sequence>
<dbReference type="InterPro" id="IPR051694">
    <property type="entry name" value="Immunoregulatory_rcpt-like"/>
</dbReference>
<feature type="region of interest" description="Disordered" evidence="5">
    <location>
        <begin position="104"/>
        <end position="161"/>
    </location>
</feature>
<dbReference type="HOGENOM" id="CLU_091427_0_0_1"/>
<dbReference type="KEGG" id="nhe:NECHADRAFT_85862"/>
<keyword evidence="8" id="KW-1185">Reference proteome</keyword>
<comment type="subcellular location">
    <subcellularLocation>
        <location evidence="1">Membrane</location>
        <topology evidence="1">Single-pass membrane protein</topology>
    </subcellularLocation>
</comment>